<dbReference type="InterPro" id="IPR012337">
    <property type="entry name" value="RNaseH-like_sf"/>
</dbReference>
<proteinExistence type="predicted"/>
<dbReference type="GeneTree" id="ENSGT00950000182812"/>
<reference evidence="1" key="2">
    <citation type="submission" date="2021-03" db="UniProtKB">
        <authorList>
            <consortium name="Ensembl"/>
        </authorList>
    </citation>
    <scope>IDENTIFICATION</scope>
</reference>
<dbReference type="PANTHER" id="PTHR45913:SF21">
    <property type="entry name" value="DUF4371 DOMAIN-CONTAINING PROTEIN"/>
    <property type="match status" value="1"/>
</dbReference>
<dbReference type="Ensembl" id="ENSXETT00000108446">
    <property type="protein sequence ID" value="ENSXETP00000107079"/>
    <property type="gene ID" value="ENSXETG00000044610"/>
</dbReference>
<dbReference type="AlphaFoldDB" id="A0A803JGL7"/>
<protein>
    <recommendedName>
        <fullName evidence="2">DUF4371 domain-containing protein</fullName>
    </recommendedName>
</protein>
<evidence type="ECO:0000313" key="1">
    <source>
        <dbReference type="Ensembl" id="ENSXETP00000107079"/>
    </source>
</evidence>
<reference evidence="1" key="1">
    <citation type="journal article" date="2010" name="Science">
        <title>The genome of the Western clawed frog Xenopus tropicalis.</title>
        <authorList>
            <person name="Hellsten U."/>
            <person name="Harland R.M."/>
            <person name="Gilchrist M.J."/>
            <person name="Hendrix D."/>
            <person name="Jurka J."/>
            <person name="Kapitonov V."/>
            <person name="Ovcharenko I."/>
            <person name="Putnam N.H."/>
            <person name="Shu S."/>
            <person name="Taher L."/>
            <person name="Blitz I.L."/>
            <person name="Blumberg B."/>
            <person name="Dichmann D.S."/>
            <person name="Dubchak I."/>
            <person name="Amaya E."/>
            <person name="Detter J.C."/>
            <person name="Fletcher R."/>
            <person name="Gerhard D.S."/>
            <person name="Goodstein D."/>
            <person name="Graves T."/>
            <person name="Grigoriev I.V."/>
            <person name="Grimwood J."/>
            <person name="Kawashima T."/>
            <person name="Lindquist E."/>
            <person name="Lucas S.M."/>
            <person name="Mead P.E."/>
            <person name="Mitros T."/>
            <person name="Ogino H."/>
            <person name="Ohta Y."/>
            <person name="Poliakov A.V."/>
            <person name="Pollet N."/>
            <person name="Robert J."/>
            <person name="Salamov A."/>
            <person name="Sater A.K."/>
            <person name="Schmutz J."/>
            <person name="Terry A."/>
            <person name="Vize P.D."/>
            <person name="Warren W.C."/>
            <person name="Wells D."/>
            <person name="Wills A."/>
            <person name="Wilson R.K."/>
            <person name="Zimmerman L.B."/>
            <person name="Zorn A.M."/>
            <person name="Grainger R."/>
            <person name="Grammer T."/>
            <person name="Khokha M.K."/>
            <person name="Richardson P.M."/>
            <person name="Rokhsar D.S."/>
        </authorList>
    </citation>
    <scope>NUCLEOTIDE SEQUENCE [LARGE SCALE GENOMIC DNA]</scope>
    <source>
        <strain evidence="1">Nigerian</strain>
    </source>
</reference>
<dbReference type="InParanoid" id="A0A803JGL7"/>
<dbReference type="PANTHER" id="PTHR45913">
    <property type="entry name" value="EPM2A-INTERACTING PROTEIN 1"/>
    <property type="match status" value="1"/>
</dbReference>
<sequence length="485" mass="56435">MVAVAETLFQDFKNKSDIMTAIQDLQLSGNTRRIEAMSDDVCHQMKRDVHQCEFFSLQFDESTDVVDTAHLNIFIRMIFKDTSIKEDLFAVLPLKGKTRGEDIYQAFKDYIQQLNVPLHKLVSITTDGAPAMVGSKLGFISLCRNDPAFPPFLNYHCVIHQESLCSKVIDFHHVMKVVVKIVNSIRARPLQHRLFKAFLDEFDAQYKDLPFYTEVRWLSRGKLLQRFQDLLPEISQFLEEKDELYSELYDSQWLADLAFLTDMTSKLNNLNLELQGQDKTITQMIGTINAFKEKLKMWLCHLKRNVFHHFSSLQKRQEELLTFKIDAYIGTCEKLIRDFDKRFADFQIIEPVVTFLSNPFMDTDVCYTAEQIANIFKVSVLEVENEIITLRTDVQLKSRSLQNDFWKLVEICKFPILKGTSQRLNSCFGSTYLCESGFSAMKILKSKYRTRLNDDHLGECMRVAITNYTPDFQKLAENMQCQISH</sequence>
<organism evidence="1">
    <name type="scientific">Xenopus tropicalis</name>
    <name type="common">Western clawed frog</name>
    <name type="synonym">Silurana tropicalis</name>
    <dbReference type="NCBI Taxonomy" id="8364"/>
    <lineage>
        <taxon>Eukaryota</taxon>
        <taxon>Metazoa</taxon>
        <taxon>Chordata</taxon>
        <taxon>Craniata</taxon>
        <taxon>Vertebrata</taxon>
        <taxon>Euteleostomi</taxon>
        <taxon>Amphibia</taxon>
        <taxon>Batrachia</taxon>
        <taxon>Anura</taxon>
        <taxon>Pipoidea</taxon>
        <taxon>Pipidae</taxon>
        <taxon>Xenopodinae</taxon>
        <taxon>Xenopus</taxon>
        <taxon>Silurana</taxon>
    </lineage>
</organism>
<evidence type="ECO:0008006" key="2">
    <source>
        <dbReference type="Google" id="ProtNLM"/>
    </source>
</evidence>
<name>A0A803JGL7_XENTR</name>
<accession>A0A803JGL7</accession>
<dbReference type="SUPFAM" id="SSF53098">
    <property type="entry name" value="Ribonuclease H-like"/>
    <property type="match status" value="1"/>
</dbReference>